<protein>
    <submittedName>
        <fullName evidence="7">ABC transporter ATP-binding protein</fullName>
    </submittedName>
</protein>
<evidence type="ECO:0000313" key="8">
    <source>
        <dbReference type="Proteomes" id="UP000579250"/>
    </source>
</evidence>
<evidence type="ECO:0000256" key="3">
    <source>
        <dbReference type="ARBA" id="ARBA00022741"/>
    </source>
</evidence>
<evidence type="ECO:0000256" key="4">
    <source>
        <dbReference type="ARBA" id="ARBA00022840"/>
    </source>
</evidence>
<dbReference type="InterPro" id="IPR052156">
    <property type="entry name" value="BCAA_Transport_ATP-bd_LivF"/>
</dbReference>
<dbReference type="SUPFAM" id="SSF52540">
    <property type="entry name" value="P-loop containing nucleoside triphosphate hydrolases"/>
    <property type="match status" value="1"/>
</dbReference>
<dbReference type="RefSeq" id="WP_083947120.1">
    <property type="nucleotide sequence ID" value="NZ_JAAXPI010000049.1"/>
</dbReference>
<dbReference type="GO" id="GO:0015658">
    <property type="term" value="F:branched-chain amino acid transmembrane transporter activity"/>
    <property type="evidence" value="ECO:0007669"/>
    <property type="project" value="TreeGrafter"/>
</dbReference>
<organism evidence="7 8">
    <name type="scientific">Actinomadura latina</name>
    <dbReference type="NCBI Taxonomy" id="163603"/>
    <lineage>
        <taxon>Bacteria</taxon>
        <taxon>Bacillati</taxon>
        <taxon>Actinomycetota</taxon>
        <taxon>Actinomycetes</taxon>
        <taxon>Streptosporangiales</taxon>
        <taxon>Thermomonosporaceae</taxon>
        <taxon>Actinomadura</taxon>
    </lineage>
</organism>
<dbReference type="GO" id="GO:0005524">
    <property type="term" value="F:ATP binding"/>
    <property type="evidence" value="ECO:0007669"/>
    <property type="project" value="UniProtKB-KW"/>
</dbReference>
<feature type="domain" description="ABC transporter" evidence="6">
    <location>
        <begin position="9"/>
        <end position="246"/>
    </location>
</feature>
<dbReference type="PANTHER" id="PTHR43820:SF4">
    <property type="entry name" value="HIGH-AFFINITY BRANCHED-CHAIN AMINO ACID TRANSPORT ATP-BINDING PROTEIN LIVF"/>
    <property type="match status" value="1"/>
</dbReference>
<dbReference type="SMART" id="SM00382">
    <property type="entry name" value="AAA"/>
    <property type="match status" value="1"/>
</dbReference>
<dbReference type="Pfam" id="PF00005">
    <property type="entry name" value="ABC_tran"/>
    <property type="match status" value="1"/>
</dbReference>
<accession>A0A846ZB49</accession>
<evidence type="ECO:0000259" key="6">
    <source>
        <dbReference type="PROSITE" id="PS50893"/>
    </source>
</evidence>
<dbReference type="Gene3D" id="3.40.50.300">
    <property type="entry name" value="P-loop containing nucleotide triphosphate hydrolases"/>
    <property type="match status" value="1"/>
</dbReference>
<name>A0A846ZB49_9ACTN</name>
<dbReference type="InterPro" id="IPR003593">
    <property type="entry name" value="AAA+_ATPase"/>
</dbReference>
<dbReference type="GO" id="GO:0015807">
    <property type="term" value="P:L-amino acid transport"/>
    <property type="evidence" value="ECO:0007669"/>
    <property type="project" value="TreeGrafter"/>
</dbReference>
<dbReference type="EMBL" id="JAAXPI010000049">
    <property type="protein sequence ID" value="NKZ07196.1"/>
    <property type="molecule type" value="Genomic_DNA"/>
</dbReference>
<dbReference type="Proteomes" id="UP000579250">
    <property type="component" value="Unassembled WGS sequence"/>
</dbReference>
<evidence type="ECO:0000256" key="5">
    <source>
        <dbReference type="ARBA" id="ARBA00022970"/>
    </source>
</evidence>
<evidence type="ECO:0000313" key="7">
    <source>
        <dbReference type="EMBL" id="NKZ07196.1"/>
    </source>
</evidence>
<evidence type="ECO:0000256" key="1">
    <source>
        <dbReference type="ARBA" id="ARBA00005417"/>
    </source>
</evidence>
<keyword evidence="4 7" id="KW-0067">ATP-binding</keyword>
<keyword evidence="3" id="KW-0547">Nucleotide-binding</keyword>
<keyword evidence="5" id="KW-0029">Amino-acid transport</keyword>
<sequence>MTAVTTNVLSVQGLTVRYGASIRALENVSIKVEDGQAVALLGANGAGKTTLLRGVSGLLPHHRGSVTSGTVEVFGEPLPQGNPTAAVAAGLTQVMEGRRLFQRMTVEENILLGAASLPRRRARARAEEMFDQFRLLADRRNEAAGLLSGGQQQIVAIARALVSSPKLLILDEPSLGLSPVAIIEVREVLAKLAADGLAIMIVEQNIELALRLADYAYILQRGRIISEGTPADLGGSASIRDLYLGSSHDDITTSRDLAATGTSPDRKALPWLQ</sequence>
<dbReference type="CDD" id="cd03224">
    <property type="entry name" value="ABC_TM1139_LivF_branched"/>
    <property type="match status" value="1"/>
</dbReference>
<dbReference type="InterPro" id="IPR027417">
    <property type="entry name" value="P-loop_NTPase"/>
</dbReference>
<dbReference type="AlphaFoldDB" id="A0A846ZB49"/>
<proteinExistence type="inferred from homology"/>
<dbReference type="PROSITE" id="PS50893">
    <property type="entry name" value="ABC_TRANSPORTER_2"/>
    <property type="match status" value="1"/>
</dbReference>
<reference evidence="7 8" key="1">
    <citation type="submission" date="2020-04" db="EMBL/GenBank/DDBJ databases">
        <title>MicrobeNet Type strains.</title>
        <authorList>
            <person name="Nicholson A.C."/>
        </authorList>
    </citation>
    <scope>NUCLEOTIDE SEQUENCE [LARGE SCALE GENOMIC DNA]</scope>
    <source>
        <strain evidence="7 8">ATCC BAA-277</strain>
    </source>
</reference>
<dbReference type="PANTHER" id="PTHR43820">
    <property type="entry name" value="HIGH-AFFINITY BRANCHED-CHAIN AMINO ACID TRANSPORT ATP-BINDING PROTEIN LIVF"/>
    <property type="match status" value="1"/>
</dbReference>
<dbReference type="GO" id="GO:0016887">
    <property type="term" value="F:ATP hydrolysis activity"/>
    <property type="evidence" value="ECO:0007669"/>
    <property type="project" value="InterPro"/>
</dbReference>
<evidence type="ECO:0000256" key="2">
    <source>
        <dbReference type="ARBA" id="ARBA00022448"/>
    </source>
</evidence>
<gene>
    <name evidence="7" type="ORF">HGB48_26140</name>
</gene>
<keyword evidence="2" id="KW-0813">Transport</keyword>
<keyword evidence="8" id="KW-1185">Reference proteome</keyword>
<dbReference type="InterPro" id="IPR003439">
    <property type="entry name" value="ABC_transporter-like_ATP-bd"/>
</dbReference>
<comment type="similarity">
    <text evidence="1">Belongs to the ABC transporter superfamily.</text>
</comment>
<comment type="caution">
    <text evidence="7">The sequence shown here is derived from an EMBL/GenBank/DDBJ whole genome shotgun (WGS) entry which is preliminary data.</text>
</comment>